<organism evidence="1 2">
    <name type="scientific">Dactylosporangium vinaceum</name>
    <dbReference type="NCBI Taxonomy" id="53362"/>
    <lineage>
        <taxon>Bacteria</taxon>
        <taxon>Bacillati</taxon>
        <taxon>Actinomycetota</taxon>
        <taxon>Actinomycetes</taxon>
        <taxon>Micromonosporales</taxon>
        <taxon>Micromonosporaceae</taxon>
        <taxon>Dactylosporangium</taxon>
    </lineage>
</organism>
<gene>
    <name evidence="1" type="ORF">ACFFTR_21525</name>
</gene>
<dbReference type="InterPro" id="IPR038084">
    <property type="entry name" value="PduO/GlcC-like_sf"/>
</dbReference>
<dbReference type="Gene3D" id="3.30.450.150">
    <property type="entry name" value="Haem-degrading domain"/>
    <property type="match status" value="1"/>
</dbReference>
<keyword evidence="2" id="KW-1185">Reference proteome</keyword>
<proteinExistence type="predicted"/>
<evidence type="ECO:0000313" key="1">
    <source>
        <dbReference type="EMBL" id="MFB9445668.1"/>
    </source>
</evidence>
<reference evidence="1 2" key="1">
    <citation type="submission" date="2024-09" db="EMBL/GenBank/DDBJ databases">
        <authorList>
            <person name="Sun Q."/>
            <person name="Mori K."/>
        </authorList>
    </citation>
    <scope>NUCLEOTIDE SEQUENCE [LARGE SCALE GENOMIC DNA]</scope>
    <source>
        <strain evidence="1 2">JCM 3307</strain>
    </source>
</reference>
<sequence>MPDLTLDDALTLLAAAVTQARAEGVPIAAAVLDTGGLTIAAHRMDGCFPDGLALADKKAYGALNLRTATATAAEAFPAPVQLALTTAAPRVTFLPGGTPIHRGETLIGALGVTGGTGEQDVACCTAALKALAATAP</sequence>
<dbReference type="PANTHER" id="PTHR34309:SF10">
    <property type="entry name" value="SLR1406 PROTEIN"/>
    <property type="match status" value="1"/>
</dbReference>
<dbReference type="SUPFAM" id="SSF143744">
    <property type="entry name" value="GlcG-like"/>
    <property type="match status" value="1"/>
</dbReference>
<dbReference type="Proteomes" id="UP001589608">
    <property type="component" value="Unassembled WGS sequence"/>
</dbReference>
<dbReference type="Pfam" id="PF03928">
    <property type="entry name" value="HbpS-like"/>
    <property type="match status" value="1"/>
</dbReference>
<name>A0ABV5MAF4_9ACTN</name>
<accession>A0ABV5MAF4</accession>
<protein>
    <submittedName>
        <fullName evidence="1">Heme-binding protein</fullName>
    </submittedName>
</protein>
<dbReference type="InterPro" id="IPR052517">
    <property type="entry name" value="GlcG_carb_metab_protein"/>
</dbReference>
<dbReference type="RefSeq" id="WP_223093248.1">
    <property type="nucleotide sequence ID" value="NZ_CP061913.1"/>
</dbReference>
<dbReference type="PANTHER" id="PTHR34309">
    <property type="entry name" value="SLR1406 PROTEIN"/>
    <property type="match status" value="1"/>
</dbReference>
<evidence type="ECO:0000313" key="2">
    <source>
        <dbReference type="Proteomes" id="UP001589608"/>
    </source>
</evidence>
<dbReference type="EMBL" id="JBHMCA010000043">
    <property type="protein sequence ID" value="MFB9445668.1"/>
    <property type="molecule type" value="Genomic_DNA"/>
</dbReference>
<comment type="caution">
    <text evidence="1">The sequence shown here is derived from an EMBL/GenBank/DDBJ whole genome shotgun (WGS) entry which is preliminary data.</text>
</comment>
<dbReference type="InterPro" id="IPR005624">
    <property type="entry name" value="PduO/GlcC-like"/>
</dbReference>